<dbReference type="EMBL" id="CM046388">
    <property type="protein sequence ID" value="KAI8572929.1"/>
    <property type="molecule type" value="Genomic_DNA"/>
</dbReference>
<dbReference type="Proteomes" id="UP001062846">
    <property type="component" value="Chromosome 1"/>
</dbReference>
<protein>
    <submittedName>
        <fullName evidence="1">Uncharacterized protein</fullName>
    </submittedName>
</protein>
<organism evidence="1 2">
    <name type="scientific">Rhododendron molle</name>
    <name type="common">Chinese azalea</name>
    <name type="synonym">Azalea mollis</name>
    <dbReference type="NCBI Taxonomy" id="49168"/>
    <lineage>
        <taxon>Eukaryota</taxon>
        <taxon>Viridiplantae</taxon>
        <taxon>Streptophyta</taxon>
        <taxon>Embryophyta</taxon>
        <taxon>Tracheophyta</taxon>
        <taxon>Spermatophyta</taxon>
        <taxon>Magnoliopsida</taxon>
        <taxon>eudicotyledons</taxon>
        <taxon>Gunneridae</taxon>
        <taxon>Pentapetalae</taxon>
        <taxon>asterids</taxon>
        <taxon>Ericales</taxon>
        <taxon>Ericaceae</taxon>
        <taxon>Ericoideae</taxon>
        <taxon>Rhodoreae</taxon>
        <taxon>Rhododendron</taxon>
    </lineage>
</organism>
<sequence length="116" mass="13016">MSSSSSTMNVSSDTIPVEDVCLICGNKRVLRTSWTDPNPGRRFMGCTKGGCKGFDWVDPPMCRRAVKIIPGLLRKTNKLEIEVAKRRARERKMKVYLVATWIIFAGVVFGNKVCSF</sequence>
<evidence type="ECO:0000313" key="2">
    <source>
        <dbReference type="Proteomes" id="UP001062846"/>
    </source>
</evidence>
<evidence type="ECO:0000313" key="1">
    <source>
        <dbReference type="EMBL" id="KAI8572929.1"/>
    </source>
</evidence>
<accession>A0ACC0Q641</accession>
<proteinExistence type="predicted"/>
<keyword evidence="2" id="KW-1185">Reference proteome</keyword>
<gene>
    <name evidence="1" type="ORF">RHMOL_Rhmol01G0239100</name>
</gene>
<name>A0ACC0Q641_RHOML</name>
<reference evidence="1" key="1">
    <citation type="submission" date="2022-02" db="EMBL/GenBank/DDBJ databases">
        <title>Plant Genome Project.</title>
        <authorList>
            <person name="Zhang R.-G."/>
        </authorList>
    </citation>
    <scope>NUCLEOTIDE SEQUENCE</scope>
    <source>
        <strain evidence="1">AT1</strain>
    </source>
</reference>
<comment type="caution">
    <text evidence="1">The sequence shown here is derived from an EMBL/GenBank/DDBJ whole genome shotgun (WGS) entry which is preliminary data.</text>
</comment>